<comment type="caution">
    <text evidence="1">The sequence shown here is derived from an EMBL/GenBank/DDBJ whole genome shotgun (WGS) entry which is preliminary data.</text>
</comment>
<sequence>MKQTFFLLTLITVIFLTGFVKKDQDKCLHCKECYDTAWDDGYRMGYGTGTVNERYRIARSLIQLGKTDEELVHMISTSYVELKDVREQIRLYHGYFEFEVSSYEKARALLREGKSNEEIVEKTNLSFYELELVKRQLKQSNGKFKWESEYLWSLSESDMFL</sequence>
<evidence type="ECO:0000313" key="2">
    <source>
        <dbReference type="Proteomes" id="UP000319837"/>
    </source>
</evidence>
<gene>
    <name evidence="1" type="ORF">CEQ21_01530</name>
</gene>
<name>A0A553SRS6_NIACI</name>
<accession>A0A553SRS6</accession>
<protein>
    <submittedName>
        <fullName evidence="1">Uncharacterized protein</fullName>
    </submittedName>
</protein>
<dbReference type="RefSeq" id="WP_185763104.1">
    <property type="nucleotide sequence ID" value="NZ_RIBP01000001.1"/>
</dbReference>
<reference evidence="2" key="1">
    <citation type="submission" date="2018-10" db="EMBL/GenBank/DDBJ databases">
        <title>FDA dAtabase for Regulatory Grade micrObial Sequences (FDA-ARGOS): Supporting development and validation of Infectious Disease Dx tests.</title>
        <authorList>
            <person name="Minogue T."/>
            <person name="Wolcott M."/>
            <person name="Wasieloski L."/>
            <person name="Aguilar W."/>
            <person name="Moore D."/>
            <person name="Tallon L."/>
            <person name="Sadzewicz L."/>
            <person name="Sengamalay N."/>
            <person name="Ott S."/>
            <person name="Godinez A."/>
            <person name="Nagaraj S."/>
            <person name="Vavikolanu K."/>
            <person name="Vyas G."/>
            <person name="Nadendla S."/>
            <person name="George J."/>
            <person name="Sichtig H."/>
        </authorList>
    </citation>
    <scope>NUCLEOTIDE SEQUENCE [LARGE SCALE GENOMIC DNA]</scope>
    <source>
        <strain evidence="2">FDAARGOS_343</strain>
    </source>
</reference>
<dbReference type="AlphaFoldDB" id="A0A553SRS6"/>
<organism evidence="1 2">
    <name type="scientific">Niallia circulans</name>
    <name type="common">Bacillus circulans</name>
    <dbReference type="NCBI Taxonomy" id="1397"/>
    <lineage>
        <taxon>Bacteria</taxon>
        <taxon>Bacillati</taxon>
        <taxon>Bacillota</taxon>
        <taxon>Bacilli</taxon>
        <taxon>Bacillales</taxon>
        <taxon>Bacillaceae</taxon>
        <taxon>Niallia</taxon>
    </lineage>
</organism>
<dbReference type="EMBL" id="RIBP01000001">
    <property type="protein sequence ID" value="TRZ39671.1"/>
    <property type="molecule type" value="Genomic_DNA"/>
</dbReference>
<dbReference type="Proteomes" id="UP000319837">
    <property type="component" value="Unassembled WGS sequence"/>
</dbReference>
<proteinExistence type="predicted"/>
<evidence type="ECO:0000313" key="1">
    <source>
        <dbReference type="EMBL" id="TRZ39671.1"/>
    </source>
</evidence>